<sequence length="220" mass="23412">MIMKPLRGLYDWTMDKASHPHAVGWLAFFCFVESSFFPIPPHPLLGLMCLAEPKKAVKFALVATLASVAGALLGYAIGWGLYDTVGVWLIGALGLTEAFPVAACHLREYDFEAILIAGATPVPFKLLTITAGFVGMNLVTFVLSSLFARALIFMTVGILFRVFGAPIKRVIDKYLGTVTTVFVVLVVGGVLVLTQLGGGEDDAGGPCANPAPIEDRAPRG</sequence>
<dbReference type="AlphaFoldDB" id="A0A0L1KE68"/>
<feature type="transmembrane region" description="Helical" evidence="1">
    <location>
        <begin position="141"/>
        <end position="162"/>
    </location>
</feature>
<feature type="transmembrane region" description="Helical" evidence="1">
    <location>
        <begin position="85"/>
        <end position="106"/>
    </location>
</feature>
<name>A0A0L1KE68_9SPHN</name>
<dbReference type="InterPro" id="IPR051311">
    <property type="entry name" value="DedA_domain"/>
</dbReference>
<evidence type="ECO:0000313" key="4">
    <source>
        <dbReference type="Proteomes" id="UP000037446"/>
    </source>
</evidence>
<comment type="caution">
    <text evidence="3">The sequence shown here is derived from an EMBL/GenBank/DDBJ whole genome shotgun (WGS) entry which is preliminary data.</text>
</comment>
<feature type="transmembrane region" description="Helical" evidence="1">
    <location>
        <begin position="59"/>
        <end position="79"/>
    </location>
</feature>
<accession>A0A0L1KE68</accession>
<feature type="domain" description="VTT" evidence="2">
    <location>
        <begin position="57"/>
        <end position="151"/>
    </location>
</feature>
<dbReference type="PANTHER" id="PTHR42709:SF11">
    <property type="entry name" value="DEDA FAMILY PROTEIN"/>
    <property type="match status" value="1"/>
</dbReference>
<keyword evidence="1" id="KW-1133">Transmembrane helix</keyword>
<keyword evidence="1" id="KW-0472">Membrane</keyword>
<proteinExistence type="predicted"/>
<evidence type="ECO:0000313" key="3">
    <source>
        <dbReference type="EMBL" id="KNH02159.1"/>
    </source>
</evidence>
<dbReference type="RefSeq" id="WP_050600490.1">
    <property type="nucleotide sequence ID" value="NZ_JYNE01000024.1"/>
</dbReference>
<evidence type="ECO:0000259" key="2">
    <source>
        <dbReference type="Pfam" id="PF09335"/>
    </source>
</evidence>
<evidence type="ECO:0000256" key="1">
    <source>
        <dbReference type="SAM" id="Phobius"/>
    </source>
</evidence>
<dbReference type="PATRIC" id="fig|1306953.7.peg.2145"/>
<keyword evidence="1" id="KW-0812">Transmembrane</keyword>
<protein>
    <submittedName>
        <fullName evidence="3">Cytochrome b561</fullName>
    </submittedName>
</protein>
<organism evidence="3 4">
    <name type="scientific">Qipengyuania citrea LAMA 915</name>
    <dbReference type="NCBI Taxonomy" id="1306953"/>
    <lineage>
        <taxon>Bacteria</taxon>
        <taxon>Pseudomonadati</taxon>
        <taxon>Pseudomonadota</taxon>
        <taxon>Alphaproteobacteria</taxon>
        <taxon>Sphingomonadales</taxon>
        <taxon>Erythrobacteraceae</taxon>
        <taxon>Qipengyuania</taxon>
    </lineage>
</organism>
<dbReference type="InterPro" id="IPR032816">
    <property type="entry name" value="VTT_dom"/>
</dbReference>
<dbReference type="EMBL" id="JYNE01000024">
    <property type="protein sequence ID" value="KNH02159.1"/>
    <property type="molecule type" value="Genomic_DNA"/>
</dbReference>
<reference evidence="3" key="1">
    <citation type="submission" date="2015-02" db="EMBL/GenBank/DDBJ databases">
        <authorList>
            <person name="Chooi Y.-H."/>
        </authorList>
    </citation>
    <scope>NUCLEOTIDE SEQUENCE [LARGE SCALE GENOMIC DNA]</scope>
    <source>
        <strain evidence="3">LAMA 915</strain>
    </source>
</reference>
<dbReference type="GO" id="GO:0005886">
    <property type="term" value="C:plasma membrane"/>
    <property type="evidence" value="ECO:0007669"/>
    <property type="project" value="TreeGrafter"/>
</dbReference>
<dbReference type="PANTHER" id="PTHR42709">
    <property type="entry name" value="ALKALINE PHOSPHATASE LIKE PROTEIN"/>
    <property type="match status" value="1"/>
</dbReference>
<feature type="transmembrane region" description="Helical" evidence="1">
    <location>
        <begin position="113"/>
        <end position="135"/>
    </location>
</feature>
<dbReference type="Pfam" id="PF09335">
    <property type="entry name" value="VTT_dom"/>
    <property type="match status" value="1"/>
</dbReference>
<dbReference type="Proteomes" id="UP000037446">
    <property type="component" value="Unassembled WGS sequence"/>
</dbReference>
<gene>
    <name evidence="3" type="ORF">J121_2071</name>
</gene>
<dbReference type="STRING" id="1306953.J121_2071"/>
<feature type="transmembrane region" description="Helical" evidence="1">
    <location>
        <begin position="174"/>
        <end position="196"/>
    </location>
</feature>